<keyword evidence="2" id="KW-1185">Reference proteome</keyword>
<reference evidence="1" key="1">
    <citation type="journal article" date="2014" name="Int. J. Syst. Evol. Microbiol.">
        <title>Complete genome sequence of Corynebacterium casei LMG S-19264T (=DSM 44701T), isolated from a smear-ripened cheese.</title>
        <authorList>
            <consortium name="US DOE Joint Genome Institute (JGI-PGF)"/>
            <person name="Walter F."/>
            <person name="Albersmeier A."/>
            <person name="Kalinowski J."/>
            <person name="Ruckert C."/>
        </authorList>
    </citation>
    <scope>NUCLEOTIDE SEQUENCE</scope>
    <source>
        <strain evidence="1">KCTC 42650</strain>
    </source>
</reference>
<comment type="caution">
    <text evidence="1">The sequence shown here is derived from an EMBL/GenBank/DDBJ whole genome shotgun (WGS) entry which is preliminary data.</text>
</comment>
<protein>
    <submittedName>
        <fullName evidence="1">Uncharacterized protein</fullName>
    </submittedName>
</protein>
<dbReference type="AlphaFoldDB" id="A0A8J3M994"/>
<organism evidence="1 2">
    <name type="scientific">Seohaeicola zhoushanensis</name>
    <dbReference type="NCBI Taxonomy" id="1569283"/>
    <lineage>
        <taxon>Bacteria</taxon>
        <taxon>Pseudomonadati</taxon>
        <taxon>Pseudomonadota</taxon>
        <taxon>Alphaproteobacteria</taxon>
        <taxon>Rhodobacterales</taxon>
        <taxon>Roseobacteraceae</taxon>
        <taxon>Seohaeicola</taxon>
    </lineage>
</organism>
<accession>A0A8J3M994</accession>
<sequence>MFGVVLWSDKRERHAVIWCEDHGELAFCLQDDQQIGVNLDAGDWIQFDLATVRHQRVASNPRLVAEGLFCGLADRLSAVASKAAGAVSHRGAEVIPLRRPAANDPGAWRRRRDSSLEPV</sequence>
<gene>
    <name evidence="1" type="ORF">GCM10017056_33510</name>
</gene>
<name>A0A8J3M994_9RHOB</name>
<dbReference type="RefSeq" id="WP_189681250.1">
    <property type="nucleotide sequence ID" value="NZ_BNCJ01000010.1"/>
</dbReference>
<proteinExistence type="predicted"/>
<reference evidence="1" key="2">
    <citation type="submission" date="2020-09" db="EMBL/GenBank/DDBJ databases">
        <authorList>
            <person name="Sun Q."/>
            <person name="Kim S."/>
        </authorList>
    </citation>
    <scope>NUCLEOTIDE SEQUENCE</scope>
    <source>
        <strain evidence="1">KCTC 42650</strain>
    </source>
</reference>
<dbReference type="Proteomes" id="UP000626220">
    <property type="component" value="Unassembled WGS sequence"/>
</dbReference>
<evidence type="ECO:0000313" key="1">
    <source>
        <dbReference type="EMBL" id="GHF59258.1"/>
    </source>
</evidence>
<evidence type="ECO:0000313" key="2">
    <source>
        <dbReference type="Proteomes" id="UP000626220"/>
    </source>
</evidence>
<dbReference type="EMBL" id="BNCJ01000010">
    <property type="protein sequence ID" value="GHF59258.1"/>
    <property type="molecule type" value="Genomic_DNA"/>
</dbReference>